<dbReference type="Proteomes" id="UP000237631">
    <property type="component" value="Unassembled WGS sequence"/>
</dbReference>
<evidence type="ECO:0000313" key="3">
    <source>
        <dbReference type="Proteomes" id="UP000237631"/>
    </source>
</evidence>
<proteinExistence type="predicted"/>
<comment type="caution">
    <text evidence="2">The sequence shown here is derived from an EMBL/GenBank/DDBJ whole genome shotgun (WGS) entry which is preliminary data.</text>
</comment>
<protein>
    <recommendedName>
        <fullName evidence="4">Exonuclease domain-containing protein</fullName>
    </recommendedName>
</protein>
<sequence length="347" mass="38967">MMLQLQLSDESLSADAIFKRVPSGYASSASILPPTPLLSSSSSRTKSAAPKPRWDLLYPDEPISIKIVPQRYLAPTETSWNHRIGWISVTNTAGQIIYDPFVTYPKEDGLKKYFYNKRYDVVKEDLLFSNGARDGKEVERNLMKLLDGRTVVVHGGQSYSDSFYFYDEALGDSLIWDTQKLYSDMQNDGRPTLSTVSRLVLGRSIRGECDDTRRPDQDATTAMQLYLLRFPYDREAKRKEFEESGMNTLINKTPSTKKHKLKKAKSSANLPLIRPDSVPAVPKRPETSHGSCRPSSDPPEKGMNAAAQFALRLQRRHFADLGAHGQGRRGSQQDSSMHGTGRLSIMT</sequence>
<gene>
    <name evidence="2" type="ORF">CBER1_07896</name>
</gene>
<dbReference type="InterPro" id="IPR036397">
    <property type="entry name" value="RNaseH_sf"/>
</dbReference>
<dbReference type="Gene3D" id="3.30.420.10">
    <property type="entry name" value="Ribonuclease H-like superfamily/Ribonuclease H"/>
    <property type="match status" value="1"/>
</dbReference>
<evidence type="ECO:0000256" key="1">
    <source>
        <dbReference type="SAM" id="MobiDB-lite"/>
    </source>
</evidence>
<dbReference type="OrthoDB" id="3639860at2759"/>
<feature type="compositionally biased region" description="Polar residues" evidence="1">
    <location>
        <begin position="329"/>
        <end position="338"/>
    </location>
</feature>
<accession>A0A2S6BUF0</accession>
<dbReference type="GO" id="GO:0003676">
    <property type="term" value="F:nucleic acid binding"/>
    <property type="evidence" value="ECO:0007669"/>
    <property type="project" value="InterPro"/>
</dbReference>
<reference evidence="3" key="1">
    <citation type="journal article" date="2017" name="bioRxiv">
        <title>Conservation of a gene cluster reveals novel cercosporin biosynthetic mechanisms and extends production to the genus Colletotrichum.</title>
        <authorList>
            <person name="de Jonge R."/>
            <person name="Ebert M.K."/>
            <person name="Huitt-Roehl C.R."/>
            <person name="Pal P."/>
            <person name="Suttle J.C."/>
            <person name="Spanner R.E."/>
            <person name="Neubauer J.D."/>
            <person name="Jurick W.M.II."/>
            <person name="Stott K.A."/>
            <person name="Secor G.A."/>
            <person name="Thomma B.P.H.J."/>
            <person name="Van de Peer Y."/>
            <person name="Townsend C.A."/>
            <person name="Bolton M.D."/>
        </authorList>
    </citation>
    <scope>NUCLEOTIDE SEQUENCE [LARGE SCALE GENOMIC DNA]</scope>
    <source>
        <strain evidence="3">CBS538.71</strain>
    </source>
</reference>
<name>A0A2S6BUF0_9PEZI</name>
<feature type="region of interest" description="Disordered" evidence="1">
    <location>
        <begin position="323"/>
        <end position="347"/>
    </location>
</feature>
<feature type="region of interest" description="Disordered" evidence="1">
    <location>
        <begin position="245"/>
        <end position="303"/>
    </location>
</feature>
<feature type="compositionally biased region" description="Basic residues" evidence="1">
    <location>
        <begin position="255"/>
        <end position="265"/>
    </location>
</feature>
<evidence type="ECO:0000313" key="2">
    <source>
        <dbReference type="EMBL" id="PPJ51106.1"/>
    </source>
</evidence>
<dbReference type="AlphaFoldDB" id="A0A2S6BUF0"/>
<dbReference type="EMBL" id="PNEN01001766">
    <property type="protein sequence ID" value="PPJ51106.1"/>
    <property type="molecule type" value="Genomic_DNA"/>
</dbReference>
<evidence type="ECO:0008006" key="4">
    <source>
        <dbReference type="Google" id="ProtNLM"/>
    </source>
</evidence>
<keyword evidence="3" id="KW-1185">Reference proteome</keyword>
<organism evidence="2 3">
    <name type="scientific">Cercospora berteroae</name>
    <dbReference type="NCBI Taxonomy" id="357750"/>
    <lineage>
        <taxon>Eukaryota</taxon>
        <taxon>Fungi</taxon>
        <taxon>Dikarya</taxon>
        <taxon>Ascomycota</taxon>
        <taxon>Pezizomycotina</taxon>
        <taxon>Dothideomycetes</taxon>
        <taxon>Dothideomycetidae</taxon>
        <taxon>Mycosphaerellales</taxon>
        <taxon>Mycosphaerellaceae</taxon>
        <taxon>Cercospora</taxon>
    </lineage>
</organism>